<protein>
    <recommendedName>
        <fullName evidence="4">Replication protein</fullName>
    </recommendedName>
</protein>
<evidence type="ECO:0000256" key="2">
    <source>
        <dbReference type="SAM" id="MobiDB-lite"/>
    </source>
</evidence>
<evidence type="ECO:0000256" key="1">
    <source>
        <dbReference type="ARBA" id="ARBA00022705"/>
    </source>
</evidence>
<feature type="region of interest" description="Disordered" evidence="2">
    <location>
        <begin position="1"/>
        <end position="28"/>
    </location>
</feature>
<proteinExistence type="predicted"/>
<feature type="compositionally biased region" description="Basic and acidic residues" evidence="2">
    <location>
        <begin position="303"/>
        <end position="312"/>
    </location>
</feature>
<accession>A0A0H5Q7F7</accession>
<sequence>MERVSASTSSHSSDDRDALHTPVARDGLSDYSPKDTKWDVYRAQTELIADLLAEYDEFQRYSARMADCSGVLMFGWDTQPETGETALRLKQARFCRFRHCSTCAWRRTLAMTGRFLEALPGLMCDHPKARWILLTLTVQNCSIDDLSVTLKAMNEAWQRLIKRQEFKPVQGWARSTEVTQEAKRTGYAHPHFHCLLMVPPSWFTGRQYVKQARWLALWRECMRDDSITQVDVQAVKGGLTGAAAEILKTFGYSVKPEQAVDDPEWFMEMIRQVHRKRFFASGGVLKEAMKEPETDEEMIQGDKPAEGLDDGSRLAFAWTPTQKRYRRAPSADKRPE</sequence>
<feature type="compositionally biased region" description="Low complexity" evidence="2">
    <location>
        <begin position="1"/>
        <end position="11"/>
    </location>
</feature>
<keyword evidence="3" id="KW-0614">Plasmid</keyword>
<dbReference type="Pfam" id="PF01446">
    <property type="entry name" value="Rep_1"/>
    <property type="match status" value="1"/>
</dbReference>
<name>A0A0H5Q7F7_9ZZZZ</name>
<reference evidence="3" key="1">
    <citation type="submission" date="2015-06" db="EMBL/GenBank/DDBJ databases">
        <authorList>
            <person name="Joergensen T."/>
        </authorList>
    </citation>
    <scope>NUCLEOTIDE SEQUENCE</scope>
    <source>
        <plasmid evidence="3">pRGFK1779</plasmid>
    </source>
</reference>
<dbReference type="InterPro" id="IPR000989">
    <property type="entry name" value="Rep"/>
</dbReference>
<dbReference type="GO" id="GO:0003677">
    <property type="term" value="F:DNA binding"/>
    <property type="evidence" value="ECO:0007669"/>
    <property type="project" value="InterPro"/>
</dbReference>
<dbReference type="GO" id="GO:0006260">
    <property type="term" value="P:DNA replication"/>
    <property type="evidence" value="ECO:0007669"/>
    <property type="project" value="UniProtKB-KW"/>
</dbReference>
<feature type="region of interest" description="Disordered" evidence="2">
    <location>
        <begin position="290"/>
        <end position="313"/>
    </location>
</feature>
<dbReference type="EMBL" id="LN854279">
    <property type="protein sequence ID" value="CRY97863.1"/>
    <property type="molecule type" value="Genomic_DNA"/>
</dbReference>
<geneLocation type="plasmid" evidence="3">
    <name>pRGFK1779</name>
</geneLocation>
<dbReference type="AlphaFoldDB" id="A0A0H5Q7F7"/>
<keyword evidence="1" id="KW-0235">DNA replication</keyword>
<evidence type="ECO:0008006" key="4">
    <source>
        <dbReference type="Google" id="ProtNLM"/>
    </source>
</evidence>
<reference evidence="3" key="2">
    <citation type="submission" date="2015-07" db="EMBL/GenBank/DDBJ databases">
        <title>Plasmids, circular viruses and viroids from rat gut.</title>
        <authorList>
            <person name="Jorgensen T.J."/>
            <person name="Hansen M.A."/>
            <person name="Xu Z."/>
            <person name="Tabak M.A."/>
            <person name="Sorensen S.J."/>
            <person name="Hansen L.H."/>
        </authorList>
    </citation>
    <scope>NUCLEOTIDE SEQUENCE</scope>
    <source>
        <plasmid evidence="3">pRGFK1779</plasmid>
    </source>
</reference>
<organism evidence="3">
    <name type="scientific">uncultured prokaryote</name>
    <dbReference type="NCBI Taxonomy" id="198431"/>
    <lineage>
        <taxon>unclassified sequences</taxon>
        <taxon>environmental samples</taxon>
    </lineage>
</organism>
<evidence type="ECO:0000313" key="3">
    <source>
        <dbReference type="EMBL" id="CRY97863.1"/>
    </source>
</evidence>